<keyword evidence="1" id="KW-0862">Zinc</keyword>
<dbReference type="InterPro" id="IPR013087">
    <property type="entry name" value="Znf_C2H2_type"/>
</dbReference>
<evidence type="ECO:0000259" key="2">
    <source>
        <dbReference type="PROSITE" id="PS50157"/>
    </source>
</evidence>
<keyword evidence="4" id="KW-1185">Reference proteome</keyword>
<name>A0A5N5XG41_9EURO</name>
<evidence type="ECO:0000313" key="4">
    <source>
        <dbReference type="Proteomes" id="UP000326565"/>
    </source>
</evidence>
<protein>
    <recommendedName>
        <fullName evidence="2">C2H2-type domain-containing protein</fullName>
    </recommendedName>
</protein>
<accession>A0A5N5XG41</accession>
<evidence type="ECO:0000313" key="3">
    <source>
        <dbReference type="EMBL" id="KAB8079709.1"/>
    </source>
</evidence>
<dbReference type="PANTHER" id="PTHR37535">
    <property type="entry name" value="FLUG DOMAIN PROTEIN"/>
    <property type="match status" value="1"/>
</dbReference>
<dbReference type="Proteomes" id="UP000326565">
    <property type="component" value="Unassembled WGS sequence"/>
</dbReference>
<dbReference type="GO" id="GO:0008270">
    <property type="term" value="F:zinc ion binding"/>
    <property type="evidence" value="ECO:0007669"/>
    <property type="project" value="UniProtKB-KW"/>
</dbReference>
<dbReference type="OrthoDB" id="4357582at2759"/>
<evidence type="ECO:0000256" key="1">
    <source>
        <dbReference type="PROSITE-ProRule" id="PRU00042"/>
    </source>
</evidence>
<feature type="domain" description="C2H2-type" evidence="2">
    <location>
        <begin position="628"/>
        <end position="658"/>
    </location>
</feature>
<dbReference type="AlphaFoldDB" id="A0A5N5XG41"/>
<dbReference type="EMBL" id="ML732149">
    <property type="protein sequence ID" value="KAB8079709.1"/>
    <property type="molecule type" value="Genomic_DNA"/>
</dbReference>
<gene>
    <name evidence="3" type="ORF">BDV29DRAFT_187038</name>
</gene>
<dbReference type="InterPro" id="IPR021842">
    <property type="entry name" value="DUF3435"/>
</dbReference>
<proteinExistence type="predicted"/>
<dbReference type="PROSITE" id="PS00028">
    <property type="entry name" value="ZINC_FINGER_C2H2_1"/>
    <property type="match status" value="1"/>
</dbReference>
<dbReference type="PANTHER" id="PTHR37535:SF3">
    <property type="entry name" value="FLUG DOMAIN-CONTAINING PROTEIN"/>
    <property type="match status" value="1"/>
</dbReference>
<organism evidence="3 4">
    <name type="scientific">Aspergillus leporis</name>
    <dbReference type="NCBI Taxonomy" id="41062"/>
    <lineage>
        <taxon>Eukaryota</taxon>
        <taxon>Fungi</taxon>
        <taxon>Dikarya</taxon>
        <taxon>Ascomycota</taxon>
        <taxon>Pezizomycotina</taxon>
        <taxon>Eurotiomycetes</taxon>
        <taxon>Eurotiomycetidae</taxon>
        <taxon>Eurotiales</taxon>
        <taxon>Aspergillaceae</taxon>
        <taxon>Aspergillus</taxon>
        <taxon>Aspergillus subgen. Circumdati</taxon>
    </lineage>
</organism>
<reference evidence="3 4" key="1">
    <citation type="submission" date="2019-04" db="EMBL/GenBank/DDBJ databases">
        <title>Friends and foes A comparative genomics study of 23 Aspergillus species from section Flavi.</title>
        <authorList>
            <consortium name="DOE Joint Genome Institute"/>
            <person name="Kjaerbolling I."/>
            <person name="Vesth T."/>
            <person name="Frisvad J.C."/>
            <person name="Nybo J.L."/>
            <person name="Theobald S."/>
            <person name="Kildgaard S."/>
            <person name="Isbrandt T."/>
            <person name="Kuo A."/>
            <person name="Sato A."/>
            <person name="Lyhne E.K."/>
            <person name="Kogle M.E."/>
            <person name="Wiebenga A."/>
            <person name="Kun R.S."/>
            <person name="Lubbers R.J."/>
            <person name="Makela M.R."/>
            <person name="Barry K."/>
            <person name="Chovatia M."/>
            <person name="Clum A."/>
            <person name="Daum C."/>
            <person name="Haridas S."/>
            <person name="He G."/>
            <person name="LaButti K."/>
            <person name="Lipzen A."/>
            <person name="Mondo S."/>
            <person name="Riley R."/>
            <person name="Salamov A."/>
            <person name="Simmons B.A."/>
            <person name="Magnuson J.K."/>
            <person name="Henrissat B."/>
            <person name="Mortensen U.H."/>
            <person name="Larsen T.O."/>
            <person name="Devries R.P."/>
            <person name="Grigoriev I.V."/>
            <person name="Machida M."/>
            <person name="Baker S.E."/>
            <person name="Andersen M.R."/>
        </authorList>
    </citation>
    <scope>NUCLEOTIDE SEQUENCE [LARGE SCALE GENOMIC DNA]</scope>
    <source>
        <strain evidence="3 4">CBS 151.66</strain>
    </source>
</reference>
<dbReference type="PROSITE" id="PS50157">
    <property type="entry name" value="ZINC_FINGER_C2H2_2"/>
    <property type="match status" value="1"/>
</dbReference>
<keyword evidence="1" id="KW-0479">Metal-binding</keyword>
<sequence length="672" mass="76562">MLPEGFKAIKLGNHDNSEIQRSVLDRTEREYGRALTFVANHEGTVSPPDIRTYKGFMGFLGRNLKGRLTKGKTPVLSALERMRRDLDAGLARRRSYHVPEHVSTKIKKSWMKKDLKRVLEIPDLQMSRDGFSRNDLRIVQKHLWCQDSYEYRGVYPERSRVELSVSMLLYCFTSARTGGVYESTARRSLAREHGGTDVEKNISAAIMAACYGHFRLSIEWIGGEIMLVLNYDRDYLKGFWRKKQSELPIHCFYEKYTEGMPLIVNLLTFFLPLASSDKAFLFRPHDEQAIACSTGRSRGTDAFGKIFAALGHRAGYPDNITVRACRRSALMEADKNHSKTARMKFGGHMNPGTFGQSYAHRVVEVDGAASFLGIESRRDHIENNRSMGARRNPQLYQSLPAKAELEFLVRDDVAQIDIEIQSLKRQLAGLNHQNAKPIQQQRRHLEARRQRLYLDELARIRRDQPRRPELMTDNGAQTLFYYTRKVMPERDLLAGILPQVAELRSPTGRMALRALETICSQMASVCYLPSIAPIDGKCLCGGPMEGKNSSLFCLSAISADNFAELCVECDLWYNDLGKWTKHCEEHLGDSHKLLRCDPFIFRNAPVKAASGIKHVQSHLSHKALSGMFHCRHPACHEDFQSVTDLECHLHDVHCYNPPRGKKRAMHHSGTER</sequence>
<dbReference type="Pfam" id="PF11917">
    <property type="entry name" value="DUF3435"/>
    <property type="match status" value="1"/>
</dbReference>
<keyword evidence="1" id="KW-0863">Zinc-finger</keyword>